<dbReference type="Pfam" id="PF06348">
    <property type="entry name" value="DUF1059"/>
    <property type="match status" value="1"/>
</dbReference>
<name>A0A3N6MBK4_NATCH</name>
<reference evidence="1 2" key="1">
    <citation type="submission" date="2018-10" db="EMBL/GenBank/DDBJ databases">
        <title>Natrarchaeobius chitinivorans gen. nov., sp. nov., and Natrarchaeobius haloalkaliphilus sp. nov., alkaliphilic, chitin-utilizing haloarchaea from hypersaline alkaline lakes.</title>
        <authorList>
            <person name="Sorokin D.Y."/>
            <person name="Elcheninov A.G."/>
            <person name="Kostrikina N.A."/>
            <person name="Bale N.J."/>
            <person name="Sinninghe Damste J.S."/>
            <person name="Khijniak T.V."/>
            <person name="Kublanov I.V."/>
            <person name="Toshchakov S.V."/>
        </authorList>
    </citation>
    <scope>NUCLEOTIDE SEQUENCE [LARGE SCALE GENOMIC DNA]</scope>
    <source>
        <strain evidence="1 2">AArcht4T</strain>
    </source>
</reference>
<dbReference type="AlphaFoldDB" id="A0A3N6MBK4"/>
<accession>A0A3N6MBK4</accession>
<evidence type="ECO:0000313" key="1">
    <source>
        <dbReference type="EMBL" id="RQG91036.1"/>
    </source>
</evidence>
<organism evidence="1 2">
    <name type="scientific">Natrarchaeobius chitinivorans</name>
    <dbReference type="NCBI Taxonomy" id="1679083"/>
    <lineage>
        <taxon>Archaea</taxon>
        <taxon>Methanobacteriati</taxon>
        <taxon>Methanobacteriota</taxon>
        <taxon>Stenosarchaea group</taxon>
        <taxon>Halobacteria</taxon>
        <taxon>Halobacteriales</taxon>
        <taxon>Natrialbaceae</taxon>
        <taxon>Natrarchaeobius</taxon>
    </lineage>
</organism>
<proteinExistence type="predicted"/>
<protein>
    <submittedName>
        <fullName evidence="1">DUF1059 domain-containing protein</fullName>
    </submittedName>
</protein>
<sequence>MTHAHKLDCEAAESDCRFIIQSENEDEAIELAQNHMKEVHHKELSNEELREEHLQTV</sequence>
<keyword evidence="2" id="KW-1185">Reference proteome</keyword>
<gene>
    <name evidence="1" type="ORF">EA473_19005</name>
</gene>
<dbReference type="RefSeq" id="WP_124197160.1">
    <property type="nucleotide sequence ID" value="NZ_REGA01000021.1"/>
</dbReference>
<dbReference type="Proteomes" id="UP000282323">
    <property type="component" value="Unassembled WGS sequence"/>
</dbReference>
<dbReference type="OrthoDB" id="299863at2157"/>
<dbReference type="InterPro" id="IPR009409">
    <property type="entry name" value="DUF1059"/>
</dbReference>
<dbReference type="EMBL" id="REGA01000021">
    <property type="protein sequence ID" value="RQG91036.1"/>
    <property type="molecule type" value="Genomic_DNA"/>
</dbReference>
<comment type="caution">
    <text evidence="1">The sequence shown here is derived from an EMBL/GenBank/DDBJ whole genome shotgun (WGS) entry which is preliminary data.</text>
</comment>
<evidence type="ECO:0000313" key="2">
    <source>
        <dbReference type="Proteomes" id="UP000282323"/>
    </source>
</evidence>